<reference evidence="10 11" key="1">
    <citation type="submission" date="2019-07" db="EMBL/GenBank/DDBJ databases">
        <title>New species of Amycolatopsis and Streptomyces.</title>
        <authorList>
            <person name="Duangmal K."/>
            <person name="Teo W.F.A."/>
            <person name="Lipun K."/>
        </authorList>
    </citation>
    <scope>NUCLEOTIDE SEQUENCE [LARGE SCALE GENOMIC DNA]</scope>
    <source>
        <strain evidence="10 11">JCM 30562</strain>
    </source>
</reference>
<dbReference type="PANTHER" id="PTHR33653:SF1">
    <property type="entry name" value="RIBONUCLEASE VAPC2"/>
    <property type="match status" value="1"/>
</dbReference>
<gene>
    <name evidence="10" type="ORF">FNH06_32380</name>
</gene>
<evidence type="ECO:0000256" key="7">
    <source>
        <dbReference type="ARBA" id="ARBA00038093"/>
    </source>
</evidence>
<dbReference type="Proteomes" id="UP000318578">
    <property type="component" value="Unassembled WGS sequence"/>
</dbReference>
<keyword evidence="6" id="KW-0460">Magnesium</keyword>
<sequence length="159" mass="17035">MAAGARGGRQDLRPRRPAGRPVGAPVTDSGRVLLDTCVVIDLEKIDLGPLGVVTAPAVSAVTIGELAYSIDITDPVERMVRAERYQGALNQFEVLPFDVTAVKLYGVLAALVRQSGRDPRPRRMDLQIVATAAAHSIPIVTRNGKDFAGIERAVRIVEV</sequence>
<dbReference type="GO" id="GO:0046872">
    <property type="term" value="F:metal ion binding"/>
    <property type="evidence" value="ECO:0007669"/>
    <property type="project" value="UniProtKB-KW"/>
</dbReference>
<evidence type="ECO:0000256" key="4">
    <source>
        <dbReference type="ARBA" id="ARBA00022723"/>
    </source>
</evidence>
<dbReference type="AlphaFoldDB" id="A0A557ZYY1"/>
<protein>
    <submittedName>
        <fullName evidence="10">Type II toxin-antitoxin system VapC family toxin</fullName>
    </submittedName>
</protein>
<evidence type="ECO:0000256" key="5">
    <source>
        <dbReference type="ARBA" id="ARBA00022801"/>
    </source>
</evidence>
<dbReference type="Pfam" id="PF01850">
    <property type="entry name" value="PIN"/>
    <property type="match status" value="1"/>
</dbReference>
<dbReference type="InterPro" id="IPR002716">
    <property type="entry name" value="PIN_dom"/>
</dbReference>
<organism evidence="10 11">
    <name type="scientific">Amycolatopsis acidiphila</name>
    <dbReference type="NCBI Taxonomy" id="715473"/>
    <lineage>
        <taxon>Bacteria</taxon>
        <taxon>Bacillati</taxon>
        <taxon>Actinomycetota</taxon>
        <taxon>Actinomycetes</taxon>
        <taxon>Pseudonocardiales</taxon>
        <taxon>Pseudonocardiaceae</taxon>
        <taxon>Amycolatopsis</taxon>
    </lineage>
</organism>
<feature type="region of interest" description="Disordered" evidence="8">
    <location>
        <begin position="1"/>
        <end position="25"/>
    </location>
</feature>
<evidence type="ECO:0000256" key="2">
    <source>
        <dbReference type="ARBA" id="ARBA00022649"/>
    </source>
</evidence>
<evidence type="ECO:0000256" key="3">
    <source>
        <dbReference type="ARBA" id="ARBA00022722"/>
    </source>
</evidence>
<keyword evidence="11" id="KW-1185">Reference proteome</keyword>
<proteinExistence type="inferred from homology"/>
<comment type="cofactor">
    <cofactor evidence="1">
        <name>Mg(2+)</name>
        <dbReference type="ChEBI" id="CHEBI:18420"/>
    </cofactor>
</comment>
<comment type="similarity">
    <text evidence="7">Belongs to the PINc/VapC protein family.</text>
</comment>
<evidence type="ECO:0000256" key="8">
    <source>
        <dbReference type="SAM" id="MobiDB-lite"/>
    </source>
</evidence>
<dbReference type="InterPro" id="IPR029060">
    <property type="entry name" value="PIN-like_dom_sf"/>
</dbReference>
<dbReference type="Gene3D" id="3.40.50.1010">
    <property type="entry name" value="5'-nuclease"/>
    <property type="match status" value="1"/>
</dbReference>
<dbReference type="GO" id="GO:0016787">
    <property type="term" value="F:hydrolase activity"/>
    <property type="evidence" value="ECO:0007669"/>
    <property type="project" value="UniProtKB-KW"/>
</dbReference>
<evidence type="ECO:0000313" key="10">
    <source>
        <dbReference type="EMBL" id="TVT17219.1"/>
    </source>
</evidence>
<dbReference type="SUPFAM" id="SSF88723">
    <property type="entry name" value="PIN domain-like"/>
    <property type="match status" value="1"/>
</dbReference>
<name>A0A557ZYY1_9PSEU</name>
<keyword evidence="2" id="KW-1277">Toxin-antitoxin system</keyword>
<comment type="caution">
    <text evidence="10">The sequence shown here is derived from an EMBL/GenBank/DDBJ whole genome shotgun (WGS) entry which is preliminary data.</text>
</comment>
<keyword evidence="5" id="KW-0378">Hydrolase</keyword>
<feature type="domain" description="PIN" evidence="9">
    <location>
        <begin position="33"/>
        <end position="149"/>
    </location>
</feature>
<evidence type="ECO:0000256" key="6">
    <source>
        <dbReference type="ARBA" id="ARBA00022842"/>
    </source>
</evidence>
<dbReference type="PANTHER" id="PTHR33653">
    <property type="entry name" value="RIBONUCLEASE VAPC2"/>
    <property type="match status" value="1"/>
</dbReference>
<keyword evidence="4" id="KW-0479">Metal-binding</keyword>
<dbReference type="OrthoDB" id="3257696at2"/>
<evidence type="ECO:0000256" key="1">
    <source>
        <dbReference type="ARBA" id="ARBA00001946"/>
    </source>
</evidence>
<dbReference type="CDD" id="cd18732">
    <property type="entry name" value="PIN_MtVapC4-C5_like"/>
    <property type="match status" value="1"/>
</dbReference>
<evidence type="ECO:0000259" key="9">
    <source>
        <dbReference type="Pfam" id="PF01850"/>
    </source>
</evidence>
<dbReference type="InterPro" id="IPR050556">
    <property type="entry name" value="Type_II_TA_system_RNase"/>
</dbReference>
<dbReference type="EMBL" id="VJZA01000084">
    <property type="protein sequence ID" value="TVT17219.1"/>
    <property type="molecule type" value="Genomic_DNA"/>
</dbReference>
<keyword evidence="3" id="KW-0540">Nuclease</keyword>
<evidence type="ECO:0000313" key="11">
    <source>
        <dbReference type="Proteomes" id="UP000318578"/>
    </source>
</evidence>
<accession>A0A557ZYY1</accession>
<dbReference type="GO" id="GO:0004518">
    <property type="term" value="F:nuclease activity"/>
    <property type="evidence" value="ECO:0007669"/>
    <property type="project" value="UniProtKB-KW"/>
</dbReference>